<feature type="binding site" evidence="10">
    <location>
        <position position="266"/>
    </location>
    <ligand>
        <name>[4Fe-4S] cluster</name>
        <dbReference type="ChEBI" id="CHEBI:49883"/>
    </ligand>
</feature>
<feature type="binding site" evidence="10">
    <location>
        <position position="233"/>
    </location>
    <ligand>
        <name>[2Fe-2S] cluster</name>
        <dbReference type="ChEBI" id="CHEBI:190135"/>
    </ligand>
</feature>
<dbReference type="GO" id="GO:0051537">
    <property type="term" value="F:2 iron, 2 sulfur cluster binding"/>
    <property type="evidence" value="ECO:0007669"/>
    <property type="project" value="UniProtKB-UniRule"/>
</dbReference>
<evidence type="ECO:0000256" key="5">
    <source>
        <dbReference type="ARBA" id="ARBA00022714"/>
    </source>
</evidence>
<feature type="short sequence motif" description="Cx2C motif 1" evidence="10">
    <location>
        <begin position="263"/>
        <end position="266"/>
    </location>
</feature>
<keyword evidence="3 10" id="KW-0004">4Fe-4S</keyword>
<keyword evidence="6 10" id="KW-0479">Metal-binding</keyword>
<organism evidence="13 14">
    <name type="scientific">Gryllus longicercus</name>
    <dbReference type="NCBI Taxonomy" id="2509291"/>
    <lineage>
        <taxon>Eukaryota</taxon>
        <taxon>Metazoa</taxon>
        <taxon>Ecdysozoa</taxon>
        <taxon>Arthropoda</taxon>
        <taxon>Hexapoda</taxon>
        <taxon>Insecta</taxon>
        <taxon>Pterygota</taxon>
        <taxon>Neoptera</taxon>
        <taxon>Polyneoptera</taxon>
        <taxon>Orthoptera</taxon>
        <taxon>Ensifera</taxon>
        <taxon>Gryllidea</taxon>
        <taxon>Grylloidea</taxon>
        <taxon>Gryllidae</taxon>
        <taxon>Gryllinae</taxon>
        <taxon>Gryllus</taxon>
    </lineage>
</organism>
<dbReference type="EMBL" id="JAZDUA010000436">
    <property type="protein sequence ID" value="KAK7792656.1"/>
    <property type="molecule type" value="Genomic_DNA"/>
</dbReference>
<dbReference type="GO" id="GO:0005758">
    <property type="term" value="C:mitochondrial intermembrane space"/>
    <property type="evidence" value="ECO:0007669"/>
    <property type="project" value="UniProtKB-SubCell"/>
</dbReference>
<dbReference type="PANTHER" id="PTHR13273:SF14">
    <property type="entry name" value="ANAMORSIN"/>
    <property type="match status" value="1"/>
</dbReference>
<dbReference type="Gene3D" id="3.40.50.150">
    <property type="entry name" value="Vaccinia Virus protein VP39"/>
    <property type="match status" value="1"/>
</dbReference>
<dbReference type="AlphaFoldDB" id="A0AAN9VD07"/>
<feature type="binding site" evidence="10">
    <location>
        <position position="263"/>
    </location>
    <ligand>
        <name>[4Fe-4S] cluster</name>
        <dbReference type="ChEBI" id="CHEBI:49883"/>
    </ligand>
</feature>
<feature type="binding site" evidence="10">
    <location>
        <position position="277"/>
    </location>
    <ligand>
        <name>[4Fe-4S] cluster</name>
        <dbReference type="ChEBI" id="CHEBI:49883"/>
    </ligand>
</feature>
<comment type="similarity">
    <text evidence="2 10">Belongs to the anamorsin family.</text>
</comment>
<comment type="domain">
    <text evidence="10">The N-terminal domain has structural similarity with S-adenosyl-L-methionine-dependent methyltransferases, but does not bind S-adenosyl-L-methionine. It is required for correct assembly of the 2 Fe-S clusters.</text>
</comment>
<evidence type="ECO:0000256" key="6">
    <source>
        <dbReference type="ARBA" id="ARBA00022723"/>
    </source>
</evidence>
<name>A0AAN9VD07_9ORTH</name>
<dbReference type="InterPro" id="IPR029063">
    <property type="entry name" value="SAM-dependent_MTases_sf"/>
</dbReference>
<gene>
    <name evidence="13" type="ORF">R5R35_005114</name>
</gene>
<accession>A0AAN9VD07</accession>
<comment type="caution">
    <text evidence="10">Lacks conserved residue(s) required for the propagation of feature annotation.</text>
</comment>
<dbReference type="InterPro" id="IPR046408">
    <property type="entry name" value="CIAPIN1"/>
</dbReference>
<dbReference type="Pfam" id="PF05093">
    <property type="entry name" value="CIAPIN1"/>
    <property type="match status" value="1"/>
</dbReference>
<comment type="cofactor">
    <cofactor evidence="1 10">
        <name>[4Fe-4S] cluster</name>
        <dbReference type="ChEBI" id="CHEBI:49883"/>
    </cofactor>
</comment>
<evidence type="ECO:0000256" key="2">
    <source>
        <dbReference type="ARBA" id="ARBA00008169"/>
    </source>
</evidence>
<comment type="domain">
    <text evidence="10">The twin Cx2C motifs are involved in the recognition by the mitochondrial MIA40-ERV1 disulfide relay system. The formation of 2 disulfide bonds in the Cx2C motifs through dithiol/disulfide exchange reactions effectively traps the protein in the mitochondrial intermembrane space.</text>
</comment>
<evidence type="ECO:0000256" key="7">
    <source>
        <dbReference type="ARBA" id="ARBA00023004"/>
    </source>
</evidence>
<evidence type="ECO:0000259" key="12">
    <source>
        <dbReference type="Pfam" id="PF20922"/>
    </source>
</evidence>
<keyword evidence="4 10" id="KW-0963">Cytoplasm</keyword>
<dbReference type="SUPFAM" id="SSF53335">
    <property type="entry name" value="S-adenosyl-L-methionine-dependent methyltransferases"/>
    <property type="match status" value="1"/>
</dbReference>
<dbReference type="GO" id="GO:0009055">
    <property type="term" value="F:electron transfer activity"/>
    <property type="evidence" value="ECO:0007669"/>
    <property type="project" value="UniProtKB-UniRule"/>
</dbReference>
<dbReference type="HAMAP" id="MF_03115">
    <property type="entry name" value="Anamorsin"/>
    <property type="match status" value="1"/>
</dbReference>
<comment type="subcellular location">
    <subcellularLocation>
        <location evidence="10">Cytoplasm</location>
    </subcellularLocation>
    <subcellularLocation>
        <location evidence="10">Mitochondrion intermembrane space</location>
    </subcellularLocation>
</comment>
<evidence type="ECO:0000259" key="11">
    <source>
        <dbReference type="Pfam" id="PF05093"/>
    </source>
</evidence>
<protein>
    <recommendedName>
        <fullName evidence="10">Anamorsin homolog</fullName>
    </recommendedName>
    <alternativeName>
        <fullName evidence="10">Fe-S cluster assembly protein DRE2 homolog</fullName>
    </alternativeName>
</protein>
<keyword evidence="5 10" id="KW-0001">2Fe-2S</keyword>
<feature type="binding site" evidence="10">
    <location>
        <position position="238"/>
    </location>
    <ligand>
        <name>[2Fe-2S] cluster</name>
        <dbReference type="ChEBI" id="CHEBI:190135"/>
    </ligand>
</feature>
<comment type="subunit">
    <text evidence="10">Monomer.</text>
</comment>
<feature type="region of interest" description="Fe-S binding site B" evidence="10">
    <location>
        <begin position="263"/>
        <end position="277"/>
    </location>
</feature>
<evidence type="ECO:0000313" key="14">
    <source>
        <dbReference type="Proteomes" id="UP001378592"/>
    </source>
</evidence>
<dbReference type="Proteomes" id="UP001378592">
    <property type="component" value="Unassembled WGS sequence"/>
</dbReference>
<evidence type="ECO:0000313" key="13">
    <source>
        <dbReference type="EMBL" id="KAK7792656.1"/>
    </source>
</evidence>
<feature type="domain" description="Anamorsin C-terminal" evidence="11">
    <location>
        <begin position="257"/>
        <end position="293"/>
    </location>
</feature>
<evidence type="ECO:0000256" key="1">
    <source>
        <dbReference type="ARBA" id="ARBA00001966"/>
    </source>
</evidence>
<reference evidence="13 14" key="1">
    <citation type="submission" date="2024-03" db="EMBL/GenBank/DDBJ databases">
        <title>The genome assembly and annotation of the cricket Gryllus longicercus Weissman &amp; Gray.</title>
        <authorList>
            <person name="Szrajer S."/>
            <person name="Gray D."/>
            <person name="Ylla G."/>
        </authorList>
    </citation>
    <scope>NUCLEOTIDE SEQUENCE [LARGE SCALE GENOMIC DNA]</scope>
    <source>
        <strain evidence="13">DAG 2021-001</strain>
        <tissue evidence="13">Whole body minus gut</tissue>
    </source>
</reference>
<evidence type="ECO:0000256" key="8">
    <source>
        <dbReference type="ARBA" id="ARBA00023014"/>
    </source>
</evidence>
<dbReference type="GO" id="GO:0051539">
    <property type="term" value="F:4 iron, 4 sulfur cluster binding"/>
    <property type="evidence" value="ECO:0007669"/>
    <property type="project" value="UniProtKB-KW"/>
</dbReference>
<evidence type="ECO:0000256" key="9">
    <source>
        <dbReference type="ARBA" id="ARBA00023128"/>
    </source>
</evidence>
<keyword evidence="9 10" id="KW-0496">Mitochondrion</keyword>
<feature type="binding site" evidence="10">
    <location>
        <position position="224"/>
    </location>
    <ligand>
        <name>[2Fe-2S] cluster</name>
        <dbReference type="ChEBI" id="CHEBI:190135"/>
    </ligand>
</feature>
<comment type="domain">
    <text evidence="10">The C-terminal domain binds 2 Fe-S clusters but is otherwise mostly in an intrinsically disordered conformation.</text>
</comment>
<comment type="function">
    <text evidence="10">Component of the cytosolic iron-sulfur (Fe-S) protein assembly (CIA) machinery. Required for the maturation of extramitochondrial Fe-S proteins. Part of an electron transfer chain functioning in an early step of cytosolic Fe-S biogenesis, facilitating the de novo assembly of a [4Fe-4S] cluster on the cytosolic Fe-S scaffold complex. Electrons are transferred from NADPH via a FAD- and FMN-containing diflavin oxidoreductase. Together with the diflavin oxidoreductase, also required for the assembly of the diferric tyrosyl radical cofactor of ribonucleotide reductase (RNR), probably by providing electrons for reduction during radical cofactor maturation in the catalytic small subunit.</text>
</comment>
<feature type="short sequence motif" description="Cx2C motif 2" evidence="10">
    <location>
        <begin position="274"/>
        <end position="277"/>
    </location>
</feature>
<evidence type="ECO:0000256" key="3">
    <source>
        <dbReference type="ARBA" id="ARBA00022485"/>
    </source>
</evidence>
<dbReference type="PANTHER" id="PTHR13273">
    <property type="entry name" value="ANAMORSIN"/>
    <property type="match status" value="1"/>
</dbReference>
<comment type="cofactor">
    <cofactor evidence="10">
        <name>[2Fe-2S] cluster</name>
        <dbReference type="ChEBI" id="CHEBI:190135"/>
    </cofactor>
</comment>
<dbReference type="FunFam" id="3.40.50.150:FF:000085">
    <property type="entry name" value="Anamorsin homolog"/>
    <property type="match status" value="1"/>
</dbReference>
<keyword evidence="7 10" id="KW-0408">Iron</keyword>
<sequence length="302" mass="32651">MYPFIGKDNHVLIVWGDSVDPNKLKDVVENLKQLVGPSGKVSLENAGRLSLASHAASSFDVVLSGVFFPQSIVHSVQQLGEVARIVKPQGTVVLQEATVLQNNEKSLKTVEKLHTTLKLAGFIDIKEPKSISLNENERETLKAVFNTSESLNIVEIQCKKPNFEIGSSAVLPFAKNIAATKPPSEVAAVWKLDSLDDDFETIDSDTLLDDSDLKKPDPSSLKVCGTTGKRKACKNCTCGLAEELESETAGQPKQSNQIQTSACGNCYLGDAFRCASCPYLGMPAFKPGEKVQLSNNQLKADV</sequence>
<feature type="binding site" evidence="10">
    <location>
        <position position="236"/>
    </location>
    <ligand>
        <name>[2Fe-2S] cluster</name>
        <dbReference type="ChEBI" id="CHEBI:190135"/>
    </ligand>
</feature>
<keyword evidence="8 10" id="KW-0411">Iron-sulfur</keyword>
<dbReference type="InterPro" id="IPR049011">
    <property type="entry name" value="Anamorsin_N_metazoan"/>
</dbReference>
<dbReference type="InterPro" id="IPR007785">
    <property type="entry name" value="Anamorsin"/>
</dbReference>
<feature type="binding site" evidence="10">
    <location>
        <position position="274"/>
    </location>
    <ligand>
        <name>[4Fe-4S] cluster</name>
        <dbReference type="ChEBI" id="CHEBI:49883"/>
    </ligand>
</feature>
<dbReference type="GO" id="GO:0046872">
    <property type="term" value="F:metal ion binding"/>
    <property type="evidence" value="ECO:0007669"/>
    <property type="project" value="UniProtKB-KW"/>
</dbReference>
<comment type="caution">
    <text evidence="13">The sequence shown here is derived from an EMBL/GenBank/DDBJ whole genome shotgun (WGS) entry which is preliminary data.</text>
</comment>
<evidence type="ECO:0000256" key="10">
    <source>
        <dbReference type="HAMAP-Rule" id="MF_03115"/>
    </source>
</evidence>
<keyword evidence="14" id="KW-1185">Reference proteome</keyword>
<evidence type="ECO:0000256" key="4">
    <source>
        <dbReference type="ARBA" id="ARBA00022490"/>
    </source>
</evidence>
<proteinExistence type="inferred from homology"/>
<dbReference type="Pfam" id="PF20922">
    <property type="entry name" value="Anamorsin_N"/>
    <property type="match status" value="1"/>
</dbReference>
<dbReference type="GO" id="GO:0016226">
    <property type="term" value="P:iron-sulfur cluster assembly"/>
    <property type="evidence" value="ECO:0007669"/>
    <property type="project" value="UniProtKB-UniRule"/>
</dbReference>
<feature type="domain" description="Anamorsin N-terminal" evidence="12">
    <location>
        <begin position="9"/>
        <end position="168"/>
    </location>
</feature>